<proteinExistence type="predicted"/>
<evidence type="ECO:0000256" key="1">
    <source>
        <dbReference type="SAM" id="Phobius"/>
    </source>
</evidence>
<protein>
    <submittedName>
        <fullName evidence="2">Uncharacterized protein</fullName>
    </submittedName>
</protein>
<name>A0A6A7N0P9_9BURK</name>
<dbReference type="EMBL" id="WHUG01000003">
    <property type="protein sequence ID" value="MQA38624.1"/>
    <property type="molecule type" value="Genomic_DNA"/>
</dbReference>
<feature type="transmembrane region" description="Helical" evidence="1">
    <location>
        <begin position="12"/>
        <end position="32"/>
    </location>
</feature>
<organism evidence="2 3">
    <name type="scientific">Rugamonas aquatica</name>
    <dbReference type="NCBI Taxonomy" id="2743357"/>
    <lineage>
        <taxon>Bacteria</taxon>
        <taxon>Pseudomonadati</taxon>
        <taxon>Pseudomonadota</taxon>
        <taxon>Betaproteobacteria</taxon>
        <taxon>Burkholderiales</taxon>
        <taxon>Oxalobacteraceae</taxon>
        <taxon>Telluria group</taxon>
        <taxon>Rugamonas</taxon>
    </lineage>
</organism>
<feature type="transmembrane region" description="Helical" evidence="1">
    <location>
        <begin position="52"/>
        <end position="75"/>
    </location>
</feature>
<feature type="transmembrane region" description="Helical" evidence="1">
    <location>
        <begin position="96"/>
        <end position="120"/>
    </location>
</feature>
<accession>A0A6A7N0P9</accession>
<feature type="transmembrane region" description="Helical" evidence="1">
    <location>
        <begin position="182"/>
        <end position="200"/>
    </location>
</feature>
<keyword evidence="3" id="KW-1185">Reference proteome</keyword>
<keyword evidence="1" id="KW-0812">Transmembrane</keyword>
<evidence type="ECO:0000313" key="2">
    <source>
        <dbReference type="EMBL" id="MQA38624.1"/>
    </source>
</evidence>
<dbReference type="Proteomes" id="UP000440498">
    <property type="component" value="Unassembled WGS sequence"/>
</dbReference>
<reference evidence="2 3" key="1">
    <citation type="submission" date="2019-10" db="EMBL/GenBank/DDBJ databases">
        <title>Two novel species isolated from a subtropical stream in China.</title>
        <authorList>
            <person name="Lu H."/>
        </authorList>
    </citation>
    <scope>NUCLEOTIDE SEQUENCE [LARGE SCALE GENOMIC DNA]</scope>
    <source>
        <strain evidence="2 3">FT29W</strain>
    </source>
</reference>
<dbReference type="RefSeq" id="WP_152837964.1">
    <property type="nucleotide sequence ID" value="NZ_WHUG01000003.1"/>
</dbReference>
<sequence>MKRRVRSLIHGPSLVLMVFLIMALGRLLSLLIPTEFYFTFQSLFSDRPSRTVVLSLLLKMSAPLLASFISGYWLYRRGGGRGTSTCHSFYKRLRVQWMPTFFLAGFSAAFLSAWPIIVYWDLLSNPEIGHLKLTFFGIYALYMFAFGYITLMGLLAAVFVGEHLDEIPADEKMVSKKELGRVGALWLINSGIATSIMGVITK</sequence>
<keyword evidence="1" id="KW-1133">Transmembrane helix</keyword>
<gene>
    <name evidence="2" type="ORF">GEV02_10715</name>
</gene>
<keyword evidence="1" id="KW-0472">Membrane</keyword>
<evidence type="ECO:0000313" key="3">
    <source>
        <dbReference type="Proteomes" id="UP000440498"/>
    </source>
</evidence>
<dbReference type="AlphaFoldDB" id="A0A6A7N0P9"/>
<comment type="caution">
    <text evidence="2">The sequence shown here is derived from an EMBL/GenBank/DDBJ whole genome shotgun (WGS) entry which is preliminary data.</text>
</comment>
<feature type="transmembrane region" description="Helical" evidence="1">
    <location>
        <begin position="140"/>
        <end position="161"/>
    </location>
</feature>